<dbReference type="EMBL" id="CAJNOC010000176">
    <property type="protein sequence ID" value="CAF0722973.1"/>
    <property type="molecule type" value="Genomic_DNA"/>
</dbReference>
<evidence type="ECO:0000256" key="7">
    <source>
        <dbReference type="ARBA" id="ARBA00022695"/>
    </source>
</evidence>
<sequence length="413" mass="48634">MPENTTIDDNTLANLLPIYYKRLFPIYNMCKWLGYSEVQRENFHRREFSFTLKDDIYLRYQTFNDYNEFEKELLKRCPYKIDIGGIYNQIPKDSKNWTHGVLAVEERELVFDIDMTDYDDVRYCCSGSGICNNCWPLMQFALRIIDRALEDDFGFEHRLWVYSGRRGIHCWVGDETARKLTSQARNAIAEYLTVVRGGENTAKKVNLNYNMHPSLRRAAKIVSKGFEDYACNKQNFLGDDAKLSKFLTLLPQECRDEFGDKMRVGKTSSDRWKIFQNHYQKFTSKKVKLSQNLVDEIMFQYCYPRLDIEVTKGLNHLLKSPFCIHPKTGRVCVPIDVDKLESFDPLNVPVIDEICAQLERCDMINLDKKIKDYKKTDMKSYVEVFEKFIQRLEKTWKGNNLKQSDLKGMEGDF</sequence>
<proteinExistence type="inferred from homology"/>
<dbReference type="PANTHER" id="PTHR10536">
    <property type="entry name" value="DNA PRIMASE SMALL SUBUNIT"/>
    <property type="match status" value="1"/>
</dbReference>
<dbReference type="GO" id="GO:0005658">
    <property type="term" value="C:alpha DNA polymerase:primase complex"/>
    <property type="evidence" value="ECO:0007669"/>
    <property type="project" value="UniProtKB-ARBA"/>
</dbReference>
<keyword evidence="6 12" id="KW-0808">Transferase</keyword>
<dbReference type="CDD" id="cd04860">
    <property type="entry name" value="AE_Prim_S"/>
    <property type="match status" value="1"/>
</dbReference>
<dbReference type="EC" id="2.7.7.-" evidence="12"/>
<keyword evidence="10" id="KW-0862">Zinc</keyword>
<gene>
    <name evidence="13" type="ORF">OXX778_LOCUS2295</name>
</gene>
<dbReference type="GO" id="GO:0006270">
    <property type="term" value="P:DNA replication initiation"/>
    <property type="evidence" value="ECO:0007669"/>
    <property type="project" value="UniProtKB-ARBA"/>
</dbReference>
<keyword evidence="8 12" id="KW-0235">DNA replication</keyword>
<evidence type="ECO:0000313" key="14">
    <source>
        <dbReference type="Proteomes" id="UP000663879"/>
    </source>
</evidence>
<dbReference type="NCBIfam" id="TIGR00335">
    <property type="entry name" value="primase_sml"/>
    <property type="match status" value="1"/>
</dbReference>
<accession>A0A813MJB9</accession>
<organism evidence="13 14">
    <name type="scientific">Brachionus calyciflorus</name>
    <dbReference type="NCBI Taxonomy" id="104777"/>
    <lineage>
        <taxon>Eukaryota</taxon>
        <taxon>Metazoa</taxon>
        <taxon>Spiralia</taxon>
        <taxon>Gnathifera</taxon>
        <taxon>Rotifera</taxon>
        <taxon>Eurotatoria</taxon>
        <taxon>Monogononta</taxon>
        <taxon>Pseudotrocha</taxon>
        <taxon>Ploima</taxon>
        <taxon>Brachionidae</taxon>
        <taxon>Brachionus</taxon>
    </lineage>
</organism>
<keyword evidence="11" id="KW-0804">Transcription</keyword>
<dbReference type="AlphaFoldDB" id="A0A813MJB9"/>
<dbReference type="Gene3D" id="3.90.920.10">
    <property type="entry name" value="DNA primase, PRIM domain"/>
    <property type="match status" value="1"/>
</dbReference>
<dbReference type="GO" id="GO:0003899">
    <property type="term" value="F:DNA-directed RNA polymerase activity"/>
    <property type="evidence" value="ECO:0007669"/>
    <property type="project" value="InterPro"/>
</dbReference>
<dbReference type="GO" id="GO:0046872">
    <property type="term" value="F:metal ion binding"/>
    <property type="evidence" value="ECO:0007669"/>
    <property type="project" value="UniProtKB-KW"/>
</dbReference>
<evidence type="ECO:0000256" key="11">
    <source>
        <dbReference type="ARBA" id="ARBA00023163"/>
    </source>
</evidence>
<evidence type="ECO:0000256" key="10">
    <source>
        <dbReference type="ARBA" id="ARBA00022833"/>
    </source>
</evidence>
<evidence type="ECO:0000313" key="13">
    <source>
        <dbReference type="EMBL" id="CAF0722973.1"/>
    </source>
</evidence>
<evidence type="ECO:0000256" key="6">
    <source>
        <dbReference type="ARBA" id="ARBA00022679"/>
    </source>
</evidence>
<evidence type="ECO:0000256" key="8">
    <source>
        <dbReference type="ARBA" id="ARBA00022705"/>
    </source>
</evidence>
<evidence type="ECO:0000256" key="1">
    <source>
        <dbReference type="ARBA" id="ARBA00001936"/>
    </source>
</evidence>
<comment type="similarity">
    <text evidence="3 12">Belongs to the eukaryotic-type primase small subunit family.</text>
</comment>
<protein>
    <recommendedName>
        <fullName evidence="12">DNA primase</fullName>
        <ecNumber evidence="12">2.7.7.-</ecNumber>
    </recommendedName>
</protein>
<dbReference type="GO" id="GO:0006269">
    <property type="term" value="P:DNA replication, synthesis of primer"/>
    <property type="evidence" value="ECO:0007669"/>
    <property type="project" value="UniProtKB-KW"/>
</dbReference>
<comment type="cofactor">
    <cofactor evidence="2">
        <name>Mg(2+)</name>
        <dbReference type="ChEBI" id="CHEBI:18420"/>
    </cofactor>
</comment>
<dbReference type="InterPro" id="IPR014052">
    <property type="entry name" value="DNA_primase_ssu_euk/arc"/>
</dbReference>
<comment type="cofactor">
    <cofactor evidence="1">
        <name>Mn(2+)</name>
        <dbReference type="ChEBI" id="CHEBI:29035"/>
    </cofactor>
</comment>
<dbReference type="SUPFAM" id="SSF56747">
    <property type="entry name" value="Prim-pol domain"/>
    <property type="match status" value="1"/>
</dbReference>
<name>A0A813MJB9_9BILA</name>
<reference evidence="13" key="1">
    <citation type="submission" date="2021-02" db="EMBL/GenBank/DDBJ databases">
        <authorList>
            <person name="Nowell W R."/>
        </authorList>
    </citation>
    <scope>NUCLEOTIDE SEQUENCE</scope>
    <source>
        <strain evidence="13">Ploen Becks lab</strain>
    </source>
</reference>
<keyword evidence="5 12" id="KW-0639">Primosome</keyword>
<dbReference type="Proteomes" id="UP000663879">
    <property type="component" value="Unassembled WGS sequence"/>
</dbReference>
<evidence type="ECO:0000256" key="2">
    <source>
        <dbReference type="ARBA" id="ARBA00001946"/>
    </source>
</evidence>
<evidence type="ECO:0000256" key="3">
    <source>
        <dbReference type="ARBA" id="ARBA00009762"/>
    </source>
</evidence>
<evidence type="ECO:0000256" key="5">
    <source>
        <dbReference type="ARBA" id="ARBA00022515"/>
    </source>
</evidence>
<keyword evidence="14" id="KW-1185">Reference proteome</keyword>
<comment type="caution">
    <text evidence="13">The sequence shown here is derived from an EMBL/GenBank/DDBJ whole genome shotgun (WGS) entry which is preliminary data.</text>
</comment>
<dbReference type="OrthoDB" id="19606at2759"/>
<keyword evidence="7" id="KW-0548">Nucleotidyltransferase</keyword>
<dbReference type="Pfam" id="PF01896">
    <property type="entry name" value="DNA_primase_S"/>
    <property type="match status" value="1"/>
</dbReference>
<dbReference type="InterPro" id="IPR002755">
    <property type="entry name" value="DNA_primase_S"/>
</dbReference>
<evidence type="ECO:0000256" key="12">
    <source>
        <dbReference type="RuleBase" id="RU003514"/>
    </source>
</evidence>
<dbReference type="FunFam" id="3.90.920.10:FF:000001">
    <property type="entry name" value="DNA primase"/>
    <property type="match status" value="1"/>
</dbReference>
<keyword evidence="9" id="KW-0479">Metal-binding</keyword>
<keyword evidence="4 12" id="KW-0240">DNA-directed RNA polymerase</keyword>
<evidence type="ECO:0000256" key="9">
    <source>
        <dbReference type="ARBA" id="ARBA00022723"/>
    </source>
</evidence>
<evidence type="ECO:0000256" key="4">
    <source>
        <dbReference type="ARBA" id="ARBA00022478"/>
    </source>
</evidence>